<name>A0A7W9UJ87_9NOCA</name>
<dbReference type="PROSITE" id="PS50943">
    <property type="entry name" value="HTH_CROC1"/>
    <property type="match status" value="1"/>
</dbReference>
<gene>
    <name evidence="2" type="ORF">BJY24_003327</name>
</gene>
<dbReference type="SUPFAM" id="SSF47413">
    <property type="entry name" value="lambda repressor-like DNA-binding domains"/>
    <property type="match status" value="1"/>
</dbReference>
<protein>
    <submittedName>
        <fullName evidence="2">Transcriptional regulator with XRE-family HTH domain</fullName>
    </submittedName>
</protein>
<dbReference type="InterPro" id="IPR010982">
    <property type="entry name" value="Lambda_DNA-bd_dom_sf"/>
</dbReference>
<dbReference type="Proteomes" id="UP000540412">
    <property type="component" value="Unassembled WGS sequence"/>
</dbReference>
<dbReference type="Pfam" id="PF13560">
    <property type="entry name" value="HTH_31"/>
    <property type="match status" value="1"/>
</dbReference>
<dbReference type="EMBL" id="JACHIT010000001">
    <property type="protein sequence ID" value="MBB5914460.1"/>
    <property type="molecule type" value="Genomic_DNA"/>
</dbReference>
<dbReference type="Gene3D" id="1.10.260.40">
    <property type="entry name" value="lambda repressor-like DNA-binding domains"/>
    <property type="match status" value="1"/>
</dbReference>
<dbReference type="SMART" id="SM00530">
    <property type="entry name" value="HTH_XRE"/>
    <property type="match status" value="1"/>
</dbReference>
<dbReference type="RefSeq" id="WP_051162674.1">
    <property type="nucleotide sequence ID" value="NZ_JACHIT010000001.1"/>
</dbReference>
<keyword evidence="3" id="KW-1185">Reference proteome</keyword>
<dbReference type="GO" id="GO:0003677">
    <property type="term" value="F:DNA binding"/>
    <property type="evidence" value="ECO:0007669"/>
    <property type="project" value="InterPro"/>
</dbReference>
<reference evidence="2 3" key="1">
    <citation type="submission" date="2020-08" db="EMBL/GenBank/DDBJ databases">
        <title>Sequencing the genomes of 1000 actinobacteria strains.</title>
        <authorList>
            <person name="Klenk H.-P."/>
        </authorList>
    </citation>
    <scope>NUCLEOTIDE SEQUENCE [LARGE SCALE GENOMIC DNA]</scope>
    <source>
        <strain evidence="2 3">DSM 43582</strain>
    </source>
</reference>
<dbReference type="CDD" id="cd00093">
    <property type="entry name" value="HTH_XRE"/>
    <property type="match status" value="1"/>
</dbReference>
<dbReference type="InterPro" id="IPR001387">
    <property type="entry name" value="Cro/C1-type_HTH"/>
</dbReference>
<evidence type="ECO:0000313" key="3">
    <source>
        <dbReference type="Proteomes" id="UP000540412"/>
    </source>
</evidence>
<organism evidence="2 3">
    <name type="scientific">Nocardia transvalensis</name>
    <dbReference type="NCBI Taxonomy" id="37333"/>
    <lineage>
        <taxon>Bacteria</taxon>
        <taxon>Bacillati</taxon>
        <taxon>Actinomycetota</taxon>
        <taxon>Actinomycetes</taxon>
        <taxon>Mycobacteriales</taxon>
        <taxon>Nocardiaceae</taxon>
        <taxon>Nocardia</taxon>
    </lineage>
</organism>
<feature type="domain" description="HTH cro/C1-type" evidence="1">
    <location>
        <begin position="29"/>
        <end position="85"/>
    </location>
</feature>
<evidence type="ECO:0000259" key="1">
    <source>
        <dbReference type="PROSITE" id="PS50943"/>
    </source>
</evidence>
<accession>A0A7W9UJ87</accession>
<sequence length="428" mass="46636">MRVDSSSDLEGIGWAMLDDMAGMRTGERIQILRERKGLSRPVLAGLVGMSPSWLKGIERGTRLPPRLPLLVKLAEALSVGDVAILAGTDLDLGGSTSLPLASFARIPHDALPAIRESIRAPLLRLPDGHIDVAALVSRTSNAWQLWHKSTQHRTDVGRVLPRLITDARVAARLTDGNERRRAHAVLADVYALAQHEVVWASETELVWTIADRALAAAQEADTPMALAGAAWTLGMVQRTTGDTEGALGLVNEAADILAPRLDDADDELRAMYGALQLHAATTAARAGREGDAWRYWDTANGVVARIATGYHHPWTMFGRSNVDLHAVSISADLSKSSDTRTRAEDIEPDSIPSRERRGRLGVEIARSYHPHRDYPAMLHWLEYAYQTSHDSVQFSPSARQMTADAVQHGGALINHRTRSLAGSIGLPY</sequence>
<comment type="caution">
    <text evidence="2">The sequence shown here is derived from an EMBL/GenBank/DDBJ whole genome shotgun (WGS) entry which is preliminary data.</text>
</comment>
<dbReference type="AlphaFoldDB" id="A0A7W9UJ87"/>
<proteinExistence type="predicted"/>
<evidence type="ECO:0000313" key="2">
    <source>
        <dbReference type="EMBL" id="MBB5914460.1"/>
    </source>
</evidence>